<gene>
    <name evidence="3" type="ORF">D4739_08780</name>
</gene>
<dbReference type="RefSeq" id="WP_120060271.1">
    <property type="nucleotide sequence ID" value="NZ_QYRP01000002.1"/>
</dbReference>
<protein>
    <submittedName>
        <fullName evidence="3">Sirohydrochlorin chelatase</fullName>
    </submittedName>
</protein>
<evidence type="ECO:0000313" key="3">
    <source>
        <dbReference type="EMBL" id="RJS46298.1"/>
    </source>
</evidence>
<evidence type="ECO:0000256" key="1">
    <source>
        <dbReference type="ARBA" id="ARBA00022723"/>
    </source>
</evidence>
<dbReference type="Pfam" id="PF01903">
    <property type="entry name" value="CbiX"/>
    <property type="match status" value="1"/>
</dbReference>
<accession>A0A3A5H8X0</accession>
<proteinExistence type="predicted"/>
<dbReference type="PANTHER" id="PTHR33542:SF5">
    <property type="entry name" value="FERROCHELATASE CHE1"/>
    <property type="match status" value="1"/>
</dbReference>
<dbReference type="InterPro" id="IPR050963">
    <property type="entry name" value="Sirohydro_Cobaltochel/CbiX"/>
</dbReference>
<dbReference type="CDD" id="cd03416">
    <property type="entry name" value="CbiX_SirB_N"/>
    <property type="match status" value="1"/>
</dbReference>
<dbReference type="EMBL" id="QYRP01000002">
    <property type="protein sequence ID" value="RJS46298.1"/>
    <property type="molecule type" value="Genomic_DNA"/>
</dbReference>
<comment type="caution">
    <text evidence="3">The sequence shown here is derived from an EMBL/GenBank/DDBJ whole genome shotgun (WGS) entry which is preliminary data.</text>
</comment>
<dbReference type="InterPro" id="IPR002762">
    <property type="entry name" value="CbiX-like"/>
</dbReference>
<reference evidence="4" key="1">
    <citation type="submission" date="2018-09" db="EMBL/GenBank/DDBJ databases">
        <authorList>
            <person name="Zhu H."/>
        </authorList>
    </citation>
    <scope>NUCLEOTIDE SEQUENCE [LARGE SCALE GENOMIC DNA]</scope>
    <source>
        <strain evidence="4">K1W22B-1</strain>
    </source>
</reference>
<dbReference type="Proteomes" id="UP000276542">
    <property type="component" value="Unassembled WGS sequence"/>
</dbReference>
<keyword evidence="2" id="KW-0456">Lyase</keyword>
<evidence type="ECO:0000313" key="4">
    <source>
        <dbReference type="Proteomes" id="UP000276542"/>
    </source>
</evidence>
<dbReference type="GO" id="GO:0046872">
    <property type="term" value="F:metal ion binding"/>
    <property type="evidence" value="ECO:0007669"/>
    <property type="project" value="UniProtKB-KW"/>
</dbReference>
<dbReference type="PANTHER" id="PTHR33542">
    <property type="entry name" value="SIROHYDROCHLORIN FERROCHELATASE, CHLOROPLASTIC"/>
    <property type="match status" value="1"/>
</dbReference>
<organism evidence="3 4">
    <name type="scientific">Nocardioides cavernaquae</name>
    <dbReference type="NCBI Taxonomy" id="2321396"/>
    <lineage>
        <taxon>Bacteria</taxon>
        <taxon>Bacillati</taxon>
        <taxon>Actinomycetota</taxon>
        <taxon>Actinomycetes</taxon>
        <taxon>Propionibacteriales</taxon>
        <taxon>Nocardioidaceae</taxon>
        <taxon>Nocardioides</taxon>
    </lineage>
</organism>
<dbReference type="AlphaFoldDB" id="A0A3A5H8X0"/>
<dbReference type="GO" id="GO:0016829">
    <property type="term" value="F:lyase activity"/>
    <property type="evidence" value="ECO:0007669"/>
    <property type="project" value="UniProtKB-KW"/>
</dbReference>
<evidence type="ECO:0000256" key="2">
    <source>
        <dbReference type="ARBA" id="ARBA00023239"/>
    </source>
</evidence>
<name>A0A3A5H8X0_9ACTN</name>
<keyword evidence="4" id="KW-1185">Reference proteome</keyword>
<dbReference type="Gene3D" id="3.40.50.1400">
    <property type="match status" value="2"/>
</dbReference>
<dbReference type="OrthoDB" id="7345302at2"/>
<keyword evidence="1" id="KW-0479">Metal-binding</keyword>
<sequence length="240" mass="24949">MISRHASRAPRLVTVAHGTRVAHGNQVAASITEQAARLLGVPATTSYVELCEPLLADVMADRRSRAGAPDVVVPLLLSTGFHIKTDIPEAVADAHSILTRPLGPDPMLTAVMCRRLQEAGAVPGSPVVMVAAGSNDPDALPDLAEAERLLSLAWDAPVLTATVAGQGRPLADAIAEARGHGEVAVSTYLLSPGFFSRKAASIASEQGVRHVAGVLGDHARIVELVVRRYRAALAAAHIAA</sequence>
<dbReference type="SUPFAM" id="SSF53800">
    <property type="entry name" value="Chelatase"/>
    <property type="match status" value="1"/>
</dbReference>